<dbReference type="GO" id="GO:0003676">
    <property type="term" value="F:nucleic acid binding"/>
    <property type="evidence" value="ECO:0007669"/>
    <property type="project" value="InterPro"/>
</dbReference>
<dbReference type="SMART" id="SM00474">
    <property type="entry name" value="35EXOc"/>
    <property type="match status" value="1"/>
</dbReference>
<dbReference type="InterPro" id="IPR012337">
    <property type="entry name" value="RNaseH-like_sf"/>
</dbReference>
<feature type="domain" description="3'-5' exonuclease" evidence="4">
    <location>
        <begin position="163"/>
        <end position="351"/>
    </location>
</feature>
<dbReference type="EMBL" id="JANBVO010000018">
    <property type="protein sequence ID" value="KAJ9143722.1"/>
    <property type="molecule type" value="Genomic_DNA"/>
</dbReference>
<sequence length="544" mass="60638">MGSRTPSPKRKLWHPNNGIVFAANRQSLYPRLDSARAFNSLAEDGHETQSASISTEETNSLWVREVVIRSKTVAEAVTEPIPNDRHSTDAKDNAPRERSQDLEQSDGGDSLEDPPLTSLDFDIPVEAFQAARSAAPGTPESFWSYTLYRGPGEDGDASAKVKVHYCRSNHTAERVCQLFVNEKVLGFDLEWVAEANKYQGARRNVSLIQIASQSRIALFHLALFPKKDSLVPPTFKKIMEDQEITKAGVFIKGDCTRLRNFLGINSKGIFELSHLYKLVKHSASGQLGLIDKRLVSLATQVKDCLRLPMFKGPDVRSSDWSQALRMDQIIYAASDAYASVQLYAILDRQRELLDPTPPLPYHADLNLPIRLADGVSVQTPDESTETEEIKTAAKIPATLSQEYMASAGESIQVEADGDEPVVQPKKPRAAKRSDPSPKDERVAAAESWLKHYRAVREKTKAAPAALRAYHMWHANEDLDPPAIAAILREPPLQTSTVVGYILEAIKLEKLPYKKERLRTEVLSLLPKEVLGSRYKTFLKETEDS</sequence>
<dbReference type="InterPro" id="IPR036397">
    <property type="entry name" value="RNaseH_sf"/>
</dbReference>
<dbReference type="PANTHER" id="PTHR13620">
    <property type="entry name" value="3-5 EXONUCLEASE"/>
    <property type="match status" value="1"/>
</dbReference>
<evidence type="ECO:0000313" key="5">
    <source>
        <dbReference type="EMBL" id="KAJ9143722.1"/>
    </source>
</evidence>
<dbReference type="AlphaFoldDB" id="A0AA38RB18"/>
<feature type="compositionally biased region" description="Acidic residues" evidence="3">
    <location>
        <begin position="103"/>
        <end position="112"/>
    </location>
</feature>
<dbReference type="SUPFAM" id="SSF53098">
    <property type="entry name" value="Ribonuclease H-like"/>
    <property type="match status" value="1"/>
</dbReference>
<evidence type="ECO:0000256" key="1">
    <source>
        <dbReference type="ARBA" id="ARBA00022722"/>
    </source>
</evidence>
<dbReference type="GO" id="GO:0006139">
    <property type="term" value="P:nucleobase-containing compound metabolic process"/>
    <property type="evidence" value="ECO:0007669"/>
    <property type="project" value="InterPro"/>
</dbReference>
<gene>
    <name evidence="5" type="ORF">NKR23_g6320</name>
</gene>
<evidence type="ECO:0000313" key="6">
    <source>
        <dbReference type="Proteomes" id="UP001174694"/>
    </source>
</evidence>
<feature type="compositionally biased region" description="Basic and acidic residues" evidence="3">
    <location>
        <begin position="431"/>
        <end position="440"/>
    </location>
</feature>
<reference evidence="5" key="1">
    <citation type="submission" date="2022-07" db="EMBL/GenBank/DDBJ databases">
        <title>Fungi with potential for degradation of polypropylene.</title>
        <authorList>
            <person name="Gostincar C."/>
        </authorList>
    </citation>
    <scope>NUCLEOTIDE SEQUENCE</scope>
    <source>
        <strain evidence="5">EXF-13308</strain>
    </source>
</reference>
<dbReference type="Gene3D" id="3.30.420.10">
    <property type="entry name" value="Ribonuclease H-like superfamily/Ribonuclease H"/>
    <property type="match status" value="1"/>
</dbReference>
<dbReference type="GO" id="GO:0005634">
    <property type="term" value="C:nucleus"/>
    <property type="evidence" value="ECO:0007669"/>
    <property type="project" value="TreeGrafter"/>
</dbReference>
<proteinExistence type="predicted"/>
<dbReference type="FunFam" id="3.30.420.10:FF:000100">
    <property type="entry name" value="3'-5' exonuclease/helicase (Wrn), putative"/>
    <property type="match status" value="1"/>
</dbReference>
<evidence type="ECO:0000256" key="3">
    <source>
        <dbReference type="SAM" id="MobiDB-lite"/>
    </source>
</evidence>
<comment type="caution">
    <text evidence="5">The sequence shown here is derived from an EMBL/GenBank/DDBJ whole genome shotgun (WGS) entry which is preliminary data.</text>
</comment>
<evidence type="ECO:0000259" key="4">
    <source>
        <dbReference type="SMART" id="SM00474"/>
    </source>
</evidence>
<feature type="compositionally biased region" description="Basic and acidic residues" evidence="3">
    <location>
        <begin position="82"/>
        <end position="101"/>
    </location>
</feature>
<dbReference type="InterPro" id="IPR051132">
    <property type="entry name" value="3-5_Exonuclease_domain"/>
</dbReference>
<dbReference type="PANTHER" id="PTHR13620:SF104">
    <property type="entry name" value="EXONUCLEASE 3'-5' DOMAIN-CONTAINING PROTEIN 2"/>
    <property type="match status" value="1"/>
</dbReference>
<keyword evidence="1" id="KW-0540">Nuclease</keyword>
<keyword evidence="2" id="KW-0378">Hydrolase</keyword>
<name>A0AA38RB18_9PEZI</name>
<keyword evidence="5" id="KW-0269">Exonuclease</keyword>
<dbReference type="GO" id="GO:0008408">
    <property type="term" value="F:3'-5' exonuclease activity"/>
    <property type="evidence" value="ECO:0007669"/>
    <property type="project" value="InterPro"/>
</dbReference>
<protein>
    <submittedName>
        <fullName evidence="5">3'-5' exonuclease</fullName>
    </submittedName>
</protein>
<organism evidence="5 6">
    <name type="scientific">Pleurostoma richardsiae</name>
    <dbReference type="NCBI Taxonomy" id="41990"/>
    <lineage>
        <taxon>Eukaryota</taxon>
        <taxon>Fungi</taxon>
        <taxon>Dikarya</taxon>
        <taxon>Ascomycota</taxon>
        <taxon>Pezizomycotina</taxon>
        <taxon>Sordariomycetes</taxon>
        <taxon>Sordariomycetidae</taxon>
        <taxon>Calosphaeriales</taxon>
        <taxon>Pleurostomataceae</taxon>
        <taxon>Pleurostoma</taxon>
    </lineage>
</organism>
<dbReference type="InterPro" id="IPR002562">
    <property type="entry name" value="3'-5'_exonuclease_dom"/>
</dbReference>
<dbReference type="CDD" id="cd06141">
    <property type="entry name" value="WRN_exo"/>
    <property type="match status" value="1"/>
</dbReference>
<dbReference type="Pfam" id="PF01612">
    <property type="entry name" value="DNA_pol_A_exo1"/>
    <property type="match status" value="1"/>
</dbReference>
<keyword evidence="6" id="KW-1185">Reference proteome</keyword>
<dbReference type="Proteomes" id="UP001174694">
    <property type="component" value="Unassembled WGS sequence"/>
</dbReference>
<dbReference type="GO" id="GO:0005737">
    <property type="term" value="C:cytoplasm"/>
    <property type="evidence" value="ECO:0007669"/>
    <property type="project" value="TreeGrafter"/>
</dbReference>
<feature type="region of interest" description="Disordered" evidence="3">
    <location>
        <begin position="413"/>
        <end position="440"/>
    </location>
</feature>
<feature type="region of interest" description="Disordered" evidence="3">
    <location>
        <begin position="75"/>
        <end position="116"/>
    </location>
</feature>
<evidence type="ECO:0000256" key="2">
    <source>
        <dbReference type="ARBA" id="ARBA00022801"/>
    </source>
</evidence>
<accession>A0AA38RB18</accession>